<feature type="compositionally biased region" description="Basic and acidic residues" evidence="1">
    <location>
        <begin position="158"/>
        <end position="168"/>
    </location>
</feature>
<dbReference type="AlphaFoldDB" id="B3MVY7"/>
<accession>B3MVY7</accession>
<keyword evidence="3" id="KW-1185">Reference proteome</keyword>
<dbReference type="EMBL" id="CH902625">
    <property type="protein sequence ID" value="EDV35132.1"/>
    <property type="molecule type" value="Genomic_DNA"/>
</dbReference>
<proteinExistence type="predicted"/>
<dbReference type="Proteomes" id="UP000007801">
    <property type="component" value="Unassembled WGS sequence"/>
</dbReference>
<evidence type="ECO:0000313" key="3">
    <source>
        <dbReference type="Proteomes" id="UP000007801"/>
    </source>
</evidence>
<dbReference type="HOGENOM" id="CLU_1588203_0_0_1"/>
<organism evidence="2 3">
    <name type="scientific">Drosophila ananassae</name>
    <name type="common">Fruit fly</name>
    <dbReference type="NCBI Taxonomy" id="7217"/>
    <lineage>
        <taxon>Eukaryota</taxon>
        <taxon>Metazoa</taxon>
        <taxon>Ecdysozoa</taxon>
        <taxon>Arthropoda</taxon>
        <taxon>Hexapoda</taxon>
        <taxon>Insecta</taxon>
        <taxon>Pterygota</taxon>
        <taxon>Neoptera</taxon>
        <taxon>Endopterygota</taxon>
        <taxon>Diptera</taxon>
        <taxon>Brachycera</taxon>
        <taxon>Muscomorpha</taxon>
        <taxon>Ephydroidea</taxon>
        <taxon>Drosophilidae</taxon>
        <taxon>Drosophila</taxon>
        <taxon>Sophophora</taxon>
    </lineage>
</organism>
<dbReference type="GeneID" id="6505246"/>
<name>B3MVY7_DROAN</name>
<dbReference type="OrthoDB" id="10356666at2759"/>
<gene>
    <name evidence="2" type="primary">Dana\GF22589</name>
    <name evidence="2" type="synonym">dana_GLEANR_6546</name>
    <name evidence="2" type="ORF">GF22589</name>
</gene>
<reference evidence="2 3" key="1">
    <citation type="journal article" date="2007" name="Nature">
        <title>Evolution of genes and genomes on the Drosophila phylogeny.</title>
        <authorList>
            <consortium name="Drosophila 12 Genomes Consortium"/>
            <person name="Clark A.G."/>
            <person name="Eisen M.B."/>
            <person name="Smith D.R."/>
            <person name="Bergman C.M."/>
            <person name="Oliver B."/>
            <person name="Markow T.A."/>
            <person name="Kaufman T.C."/>
            <person name="Kellis M."/>
            <person name="Gelbart W."/>
            <person name="Iyer V.N."/>
            <person name="Pollard D.A."/>
            <person name="Sackton T.B."/>
            <person name="Larracuente A.M."/>
            <person name="Singh N.D."/>
            <person name="Abad J.P."/>
            <person name="Abt D.N."/>
            <person name="Adryan B."/>
            <person name="Aguade M."/>
            <person name="Akashi H."/>
            <person name="Anderson W.W."/>
            <person name="Aquadro C.F."/>
            <person name="Ardell D.H."/>
            <person name="Arguello R."/>
            <person name="Artieri C.G."/>
            <person name="Barbash D.A."/>
            <person name="Barker D."/>
            <person name="Barsanti P."/>
            <person name="Batterham P."/>
            <person name="Batzoglou S."/>
            <person name="Begun D."/>
            <person name="Bhutkar A."/>
            <person name="Blanco E."/>
            <person name="Bosak S.A."/>
            <person name="Bradley R.K."/>
            <person name="Brand A.D."/>
            <person name="Brent M.R."/>
            <person name="Brooks A.N."/>
            <person name="Brown R.H."/>
            <person name="Butlin R.K."/>
            <person name="Caggese C."/>
            <person name="Calvi B.R."/>
            <person name="Bernardo de Carvalho A."/>
            <person name="Caspi A."/>
            <person name="Castrezana S."/>
            <person name="Celniker S.E."/>
            <person name="Chang J.L."/>
            <person name="Chapple C."/>
            <person name="Chatterji S."/>
            <person name="Chinwalla A."/>
            <person name="Civetta A."/>
            <person name="Clifton S.W."/>
            <person name="Comeron J.M."/>
            <person name="Costello J.C."/>
            <person name="Coyne J.A."/>
            <person name="Daub J."/>
            <person name="David R.G."/>
            <person name="Delcher A.L."/>
            <person name="Delehaunty K."/>
            <person name="Do C.B."/>
            <person name="Ebling H."/>
            <person name="Edwards K."/>
            <person name="Eickbush T."/>
            <person name="Evans J.D."/>
            <person name="Filipski A."/>
            <person name="Findeiss S."/>
            <person name="Freyhult E."/>
            <person name="Fulton L."/>
            <person name="Fulton R."/>
            <person name="Garcia A.C."/>
            <person name="Gardiner A."/>
            <person name="Garfield D.A."/>
            <person name="Garvin B.E."/>
            <person name="Gibson G."/>
            <person name="Gilbert D."/>
            <person name="Gnerre S."/>
            <person name="Godfrey J."/>
            <person name="Good R."/>
            <person name="Gotea V."/>
            <person name="Gravely B."/>
            <person name="Greenberg A.J."/>
            <person name="Griffiths-Jones S."/>
            <person name="Gross S."/>
            <person name="Guigo R."/>
            <person name="Gustafson E.A."/>
            <person name="Haerty W."/>
            <person name="Hahn M.W."/>
            <person name="Halligan D.L."/>
            <person name="Halpern A.L."/>
            <person name="Halter G.M."/>
            <person name="Han M.V."/>
            <person name="Heger A."/>
            <person name="Hillier L."/>
            <person name="Hinrichs A.S."/>
            <person name="Holmes I."/>
            <person name="Hoskins R.A."/>
            <person name="Hubisz M.J."/>
            <person name="Hultmark D."/>
            <person name="Huntley M.A."/>
            <person name="Jaffe D.B."/>
            <person name="Jagadeeshan S."/>
            <person name="Jeck W.R."/>
            <person name="Johnson J."/>
            <person name="Jones C.D."/>
            <person name="Jordan W.C."/>
            <person name="Karpen G.H."/>
            <person name="Kataoka E."/>
            <person name="Keightley P.D."/>
            <person name="Kheradpour P."/>
            <person name="Kirkness E.F."/>
            <person name="Koerich L.B."/>
            <person name="Kristiansen K."/>
            <person name="Kudrna D."/>
            <person name="Kulathinal R.J."/>
            <person name="Kumar S."/>
            <person name="Kwok R."/>
            <person name="Lander E."/>
            <person name="Langley C.H."/>
            <person name="Lapoint R."/>
            <person name="Lazzaro B.P."/>
            <person name="Lee S.J."/>
            <person name="Levesque L."/>
            <person name="Li R."/>
            <person name="Lin C.F."/>
            <person name="Lin M.F."/>
            <person name="Lindblad-Toh K."/>
            <person name="Llopart A."/>
            <person name="Long M."/>
            <person name="Low L."/>
            <person name="Lozovsky E."/>
            <person name="Lu J."/>
            <person name="Luo M."/>
            <person name="Machado C.A."/>
            <person name="Makalowski W."/>
            <person name="Marzo M."/>
            <person name="Matsuda M."/>
            <person name="Matzkin L."/>
            <person name="McAllister B."/>
            <person name="McBride C.S."/>
            <person name="McKernan B."/>
            <person name="McKernan K."/>
            <person name="Mendez-Lago M."/>
            <person name="Minx P."/>
            <person name="Mollenhauer M.U."/>
            <person name="Montooth K."/>
            <person name="Mount S.M."/>
            <person name="Mu X."/>
            <person name="Myers E."/>
            <person name="Negre B."/>
            <person name="Newfeld S."/>
            <person name="Nielsen R."/>
            <person name="Noor M.A."/>
            <person name="O'Grady P."/>
            <person name="Pachter L."/>
            <person name="Papaceit M."/>
            <person name="Parisi M.J."/>
            <person name="Parisi M."/>
            <person name="Parts L."/>
            <person name="Pedersen J.S."/>
            <person name="Pesole G."/>
            <person name="Phillippy A.M."/>
            <person name="Ponting C.P."/>
            <person name="Pop M."/>
            <person name="Porcelli D."/>
            <person name="Powell J.R."/>
            <person name="Prohaska S."/>
            <person name="Pruitt K."/>
            <person name="Puig M."/>
            <person name="Quesneville H."/>
            <person name="Ram K.R."/>
            <person name="Rand D."/>
            <person name="Rasmussen M.D."/>
            <person name="Reed L.K."/>
            <person name="Reenan R."/>
            <person name="Reily A."/>
            <person name="Remington K.A."/>
            <person name="Rieger T.T."/>
            <person name="Ritchie M.G."/>
            <person name="Robin C."/>
            <person name="Rogers Y.H."/>
            <person name="Rohde C."/>
            <person name="Rozas J."/>
            <person name="Rubenfield M.J."/>
            <person name="Ruiz A."/>
            <person name="Russo S."/>
            <person name="Salzberg S.L."/>
            <person name="Sanchez-Gracia A."/>
            <person name="Saranga D.J."/>
            <person name="Sato H."/>
            <person name="Schaeffer S.W."/>
            <person name="Schatz M.C."/>
            <person name="Schlenke T."/>
            <person name="Schwartz R."/>
            <person name="Segarra C."/>
            <person name="Singh R.S."/>
            <person name="Sirot L."/>
            <person name="Sirota M."/>
            <person name="Sisneros N.B."/>
            <person name="Smith C.D."/>
            <person name="Smith T.F."/>
            <person name="Spieth J."/>
            <person name="Stage D.E."/>
            <person name="Stark A."/>
            <person name="Stephan W."/>
            <person name="Strausberg R.L."/>
            <person name="Strempel S."/>
            <person name="Sturgill D."/>
            <person name="Sutton G."/>
            <person name="Sutton G.G."/>
            <person name="Tao W."/>
            <person name="Teichmann S."/>
            <person name="Tobari Y.N."/>
            <person name="Tomimura Y."/>
            <person name="Tsolas J.M."/>
            <person name="Valente V.L."/>
            <person name="Venter E."/>
            <person name="Venter J.C."/>
            <person name="Vicario S."/>
            <person name="Vieira F.G."/>
            <person name="Vilella A.J."/>
            <person name="Villasante A."/>
            <person name="Walenz B."/>
            <person name="Wang J."/>
            <person name="Wasserman M."/>
            <person name="Watts T."/>
            <person name="Wilson D."/>
            <person name="Wilson R.K."/>
            <person name="Wing R.A."/>
            <person name="Wolfner M.F."/>
            <person name="Wong A."/>
            <person name="Wong G.K."/>
            <person name="Wu C.I."/>
            <person name="Wu G."/>
            <person name="Yamamoto D."/>
            <person name="Yang H.P."/>
            <person name="Yang S.P."/>
            <person name="Yorke J.A."/>
            <person name="Yoshida K."/>
            <person name="Zdobnov E."/>
            <person name="Zhang P."/>
            <person name="Zhang Y."/>
            <person name="Zimin A.V."/>
            <person name="Baldwin J."/>
            <person name="Abdouelleil A."/>
            <person name="Abdulkadir J."/>
            <person name="Abebe A."/>
            <person name="Abera B."/>
            <person name="Abreu J."/>
            <person name="Acer S.C."/>
            <person name="Aftuck L."/>
            <person name="Alexander A."/>
            <person name="An P."/>
            <person name="Anderson E."/>
            <person name="Anderson S."/>
            <person name="Arachi H."/>
            <person name="Azer M."/>
            <person name="Bachantsang P."/>
            <person name="Barry A."/>
            <person name="Bayul T."/>
            <person name="Berlin A."/>
            <person name="Bessette D."/>
            <person name="Bloom T."/>
            <person name="Blye J."/>
            <person name="Boguslavskiy L."/>
            <person name="Bonnet C."/>
            <person name="Boukhgalter B."/>
            <person name="Bourzgui I."/>
            <person name="Brown A."/>
            <person name="Cahill P."/>
            <person name="Channer S."/>
            <person name="Cheshatsang Y."/>
            <person name="Chuda L."/>
            <person name="Citroen M."/>
            <person name="Collymore A."/>
            <person name="Cooke P."/>
            <person name="Costello M."/>
            <person name="D'Aco K."/>
            <person name="Daza R."/>
            <person name="De Haan G."/>
            <person name="DeGray S."/>
            <person name="DeMaso C."/>
            <person name="Dhargay N."/>
            <person name="Dooley K."/>
            <person name="Dooley E."/>
            <person name="Doricent M."/>
            <person name="Dorje P."/>
            <person name="Dorjee K."/>
            <person name="Dupes A."/>
            <person name="Elong R."/>
            <person name="Falk J."/>
            <person name="Farina A."/>
            <person name="Faro S."/>
            <person name="Ferguson D."/>
            <person name="Fisher S."/>
            <person name="Foley C.D."/>
            <person name="Franke A."/>
            <person name="Friedrich D."/>
            <person name="Gadbois L."/>
            <person name="Gearin G."/>
            <person name="Gearin C.R."/>
            <person name="Giannoukos G."/>
            <person name="Goode T."/>
            <person name="Graham J."/>
            <person name="Grandbois E."/>
            <person name="Grewal S."/>
            <person name="Gyaltsen K."/>
            <person name="Hafez N."/>
            <person name="Hagos B."/>
            <person name="Hall J."/>
            <person name="Henson C."/>
            <person name="Hollinger A."/>
            <person name="Honan T."/>
            <person name="Huard M.D."/>
            <person name="Hughes L."/>
            <person name="Hurhula B."/>
            <person name="Husby M.E."/>
            <person name="Kamat A."/>
            <person name="Kanga B."/>
            <person name="Kashin S."/>
            <person name="Khazanovich D."/>
            <person name="Kisner P."/>
            <person name="Lance K."/>
            <person name="Lara M."/>
            <person name="Lee W."/>
            <person name="Lennon N."/>
            <person name="Letendre F."/>
            <person name="LeVine R."/>
            <person name="Lipovsky A."/>
            <person name="Liu X."/>
            <person name="Liu J."/>
            <person name="Liu S."/>
            <person name="Lokyitsang T."/>
            <person name="Lokyitsang Y."/>
            <person name="Lubonja R."/>
            <person name="Lui A."/>
            <person name="MacDonald P."/>
            <person name="Magnisalis V."/>
            <person name="Maru K."/>
            <person name="Matthews C."/>
            <person name="McCusker W."/>
            <person name="McDonough S."/>
            <person name="Mehta T."/>
            <person name="Meldrim J."/>
            <person name="Meneus L."/>
            <person name="Mihai O."/>
            <person name="Mihalev A."/>
            <person name="Mihova T."/>
            <person name="Mittelman R."/>
            <person name="Mlenga V."/>
            <person name="Montmayeur A."/>
            <person name="Mulrain L."/>
            <person name="Navidi A."/>
            <person name="Naylor J."/>
            <person name="Negash T."/>
            <person name="Nguyen T."/>
            <person name="Nguyen N."/>
            <person name="Nicol R."/>
            <person name="Norbu C."/>
            <person name="Norbu N."/>
            <person name="Novod N."/>
            <person name="O'Neill B."/>
            <person name="Osman S."/>
            <person name="Markiewicz E."/>
            <person name="Oyono O.L."/>
            <person name="Patti C."/>
            <person name="Phunkhang P."/>
            <person name="Pierre F."/>
            <person name="Priest M."/>
            <person name="Raghuraman S."/>
            <person name="Rege F."/>
            <person name="Reyes R."/>
            <person name="Rise C."/>
            <person name="Rogov P."/>
            <person name="Ross K."/>
            <person name="Ryan E."/>
            <person name="Settipalli S."/>
            <person name="Shea T."/>
            <person name="Sherpa N."/>
            <person name="Shi L."/>
            <person name="Shih D."/>
            <person name="Sparrow T."/>
            <person name="Spaulding J."/>
            <person name="Stalker J."/>
            <person name="Stange-Thomann N."/>
            <person name="Stavropoulos S."/>
            <person name="Stone C."/>
            <person name="Strader C."/>
            <person name="Tesfaye S."/>
            <person name="Thomson T."/>
            <person name="Thoulutsang Y."/>
            <person name="Thoulutsang D."/>
            <person name="Topham K."/>
            <person name="Topping I."/>
            <person name="Tsamla T."/>
            <person name="Vassiliev H."/>
            <person name="Vo A."/>
            <person name="Wangchuk T."/>
            <person name="Wangdi T."/>
            <person name="Weiand M."/>
            <person name="Wilkinson J."/>
            <person name="Wilson A."/>
            <person name="Yadav S."/>
            <person name="Young G."/>
            <person name="Yu Q."/>
            <person name="Zembek L."/>
            <person name="Zhong D."/>
            <person name="Zimmer A."/>
            <person name="Zwirko Z."/>
            <person name="Jaffe D.B."/>
            <person name="Alvarez P."/>
            <person name="Brockman W."/>
            <person name="Butler J."/>
            <person name="Chin C."/>
            <person name="Gnerre S."/>
            <person name="Grabherr M."/>
            <person name="Kleber M."/>
            <person name="Mauceli E."/>
            <person name="MacCallum I."/>
        </authorList>
    </citation>
    <scope>NUCLEOTIDE SEQUENCE [LARGE SCALE GENOMIC DNA]</scope>
    <source>
        <strain evidence="3">Tucson 14024-0371.13</strain>
    </source>
</reference>
<dbReference type="InParanoid" id="B3MVY7"/>
<evidence type="ECO:0000313" key="2">
    <source>
        <dbReference type="EMBL" id="EDV35132.1"/>
    </source>
</evidence>
<protein>
    <submittedName>
        <fullName evidence="2">Uncharacterized protein</fullName>
    </submittedName>
</protein>
<dbReference type="KEGG" id="dan:6505246"/>
<sequence length="168" mass="18009">MNNRGSALNTFSFWKGQPGLPVSYTPSIAGGMPMQTILQRPVPIVMPSLDLGVGDVPRTNSPPTSPGQQAALEPCLENGEFCACNEMDFSLGLAGVMSALRRAGVSLRSDRLGLHHSCHNVLNHDCSLGSTTALADSRQCHSHHEFRQQPGSSCFCSRSKDSPVTKMN</sequence>
<evidence type="ECO:0000256" key="1">
    <source>
        <dbReference type="SAM" id="MobiDB-lite"/>
    </source>
</evidence>
<feature type="region of interest" description="Disordered" evidence="1">
    <location>
        <begin position="147"/>
        <end position="168"/>
    </location>
</feature>